<proteinExistence type="predicted"/>
<dbReference type="PANTHER" id="PTHR33112:SF13">
    <property type="entry name" value="HETEROKARYON INCOMPATIBILITY DOMAIN-CONTAINING PROTEIN"/>
    <property type="match status" value="1"/>
</dbReference>
<dbReference type="Pfam" id="PF06985">
    <property type="entry name" value="HET"/>
    <property type="match status" value="1"/>
</dbReference>
<sequence length="564" mass="63540">MRHVDNPDKTFPAIGASLHVSEDFRSVNCMAIVESWMRECVQNHSLCQPDGEEPLPKRVVDVGPQDASRAPALYVSQGEIEPYAALSHCWGKSNLLRTTTATLASRTQGIKWSELSTTFQEAILVTRDLGLRYLWIDSLCIVQDDAADWQRASHENGRYLCLSSRHYFSYWLVRRIGWLVENTGNMELWGVSAWIGDKYFARVELEKEAFTKGTVEARDGSLGYPLLTRAWCFQERILSARVLHYTPGGIFYECRTGSRCETRLGSEPSLKDVYAHELQKSKTGVLEDRLRAWGTMLEDYTTKMFTFQIDTLPVLSSVARQFAGEGMGRYLAGLWEEGLISSLLWESRLDADPDFGASRGNAIDLSRPGYFIAPTFSWASRVGPVKTLNQMNTNWIPRASILDAECKPCGTDPYGLVSGGHVKIRGRLLEASFHSNSESPDPRCHIVIPGLPMLDITVDSEQDAQLEVGAKVYCLQLVEFPERQFGNWFDAVENAFSTLHVSERGGPAEREWRADVGGHDHVEIQYRGRWAPGYRSPIRRRSSSMLRHRYKADIEAGLLPPAAF</sequence>
<name>A0A8H5PRE6_GIBSU</name>
<reference evidence="2 3" key="1">
    <citation type="submission" date="2020-05" db="EMBL/GenBank/DDBJ databases">
        <title>Identification and distribution of gene clusters putatively required for synthesis of sphingolipid metabolism inhibitors in phylogenetically diverse species of the filamentous fungus Fusarium.</title>
        <authorList>
            <person name="Kim H.-S."/>
            <person name="Busman M."/>
            <person name="Brown D.W."/>
            <person name="Divon H."/>
            <person name="Uhlig S."/>
            <person name="Proctor R.H."/>
        </authorList>
    </citation>
    <scope>NUCLEOTIDE SEQUENCE [LARGE SCALE GENOMIC DNA]</scope>
    <source>
        <strain evidence="2 3">NRRL 66333</strain>
    </source>
</reference>
<evidence type="ECO:0000313" key="2">
    <source>
        <dbReference type="EMBL" id="KAF5601695.1"/>
    </source>
</evidence>
<keyword evidence="3" id="KW-1185">Reference proteome</keyword>
<evidence type="ECO:0000313" key="3">
    <source>
        <dbReference type="Proteomes" id="UP000547976"/>
    </source>
</evidence>
<feature type="domain" description="Heterokaryon incompatibility" evidence="1">
    <location>
        <begin position="83"/>
        <end position="153"/>
    </location>
</feature>
<dbReference type="OrthoDB" id="5362512at2759"/>
<protein>
    <submittedName>
        <fullName evidence="2">Het-domain protein</fullName>
    </submittedName>
</protein>
<dbReference type="PANTHER" id="PTHR33112">
    <property type="entry name" value="DOMAIN PROTEIN, PUTATIVE-RELATED"/>
    <property type="match status" value="1"/>
</dbReference>
<dbReference type="AlphaFoldDB" id="A0A8H5PRE6"/>
<dbReference type="InterPro" id="IPR010730">
    <property type="entry name" value="HET"/>
</dbReference>
<dbReference type="RefSeq" id="XP_036536464.1">
    <property type="nucleotide sequence ID" value="XM_036686431.1"/>
</dbReference>
<dbReference type="GeneID" id="59321149"/>
<dbReference type="Proteomes" id="UP000547976">
    <property type="component" value="Unassembled WGS sequence"/>
</dbReference>
<dbReference type="EMBL" id="JAAOAV010000107">
    <property type="protein sequence ID" value="KAF5601695.1"/>
    <property type="molecule type" value="Genomic_DNA"/>
</dbReference>
<gene>
    <name evidence="2" type="ORF">FSUBG_8061</name>
</gene>
<organism evidence="2 3">
    <name type="scientific">Gibberella subglutinans</name>
    <name type="common">Fusarium subglutinans</name>
    <dbReference type="NCBI Taxonomy" id="42677"/>
    <lineage>
        <taxon>Eukaryota</taxon>
        <taxon>Fungi</taxon>
        <taxon>Dikarya</taxon>
        <taxon>Ascomycota</taxon>
        <taxon>Pezizomycotina</taxon>
        <taxon>Sordariomycetes</taxon>
        <taxon>Hypocreomycetidae</taxon>
        <taxon>Hypocreales</taxon>
        <taxon>Nectriaceae</taxon>
        <taxon>Fusarium</taxon>
        <taxon>Fusarium fujikuroi species complex</taxon>
    </lineage>
</organism>
<evidence type="ECO:0000259" key="1">
    <source>
        <dbReference type="Pfam" id="PF06985"/>
    </source>
</evidence>
<comment type="caution">
    <text evidence="2">The sequence shown here is derived from an EMBL/GenBank/DDBJ whole genome shotgun (WGS) entry which is preliminary data.</text>
</comment>
<accession>A0A8H5PRE6</accession>